<gene>
    <name evidence="2" type="ORF">EV421DRAFT_1911038</name>
</gene>
<feature type="transmembrane region" description="Helical" evidence="1">
    <location>
        <begin position="43"/>
        <end position="61"/>
    </location>
</feature>
<keyword evidence="3" id="KW-1185">Reference proteome</keyword>
<name>A0AA39IXL3_9AGAR</name>
<keyword evidence="1" id="KW-1133">Transmembrane helix</keyword>
<dbReference type="EMBL" id="JAUEPT010000096">
    <property type="protein sequence ID" value="KAK0432323.1"/>
    <property type="molecule type" value="Genomic_DNA"/>
</dbReference>
<keyword evidence="1" id="KW-0472">Membrane</keyword>
<evidence type="ECO:0000256" key="1">
    <source>
        <dbReference type="SAM" id="Phobius"/>
    </source>
</evidence>
<dbReference type="Proteomes" id="UP001175226">
    <property type="component" value="Unassembled WGS sequence"/>
</dbReference>
<organism evidence="2 3">
    <name type="scientific">Armillaria borealis</name>
    <dbReference type="NCBI Taxonomy" id="47425"/>
    <lineage>
        <taxon>Eukaryota</taxon>
        <taxon>Fungi</taxon>
        <taxon>Dikarya</taxon>
        <taxon>Basidiomycota</taxon>
        <taxon>Agaricomycotina</taxon>
        <taxon>Agaricomycetes</taxon>
        <taxon>Agaricomycetidae</taxon>
        <taxon>Agaricales</taxon>
        <taxon>Marasmiineae</taxon>
        <taxon>Physalacriaceae</taxon>
        <taxon>Armillaria</taxon>
    </lineage>
</organism>
<sequence>MGNHPSGGFSWPAAKGSVGCLECQGRKRNLIESNEEEWNSTLVIGWVSLGLLLLMAAFILVRRRCRKIADIESRALRGTVKLPMEDEADVKSQTMIEAVEDAPPA</sequence>
<comment type="caution">
    <text evidence="2">The sequence shown here is derived from an EMBL/GenBank/DDBJ whole genome shotgun (WGS) entry which is preliminary data.</text>
</comment>
<evidence type="ECO:0000313" key="2">
    <source>
        <dbReference type="EMBL" id="KAK0432323.1"/>
    </source>
</evidence>
<accession>A0AA39IXL3</accession>
<dbReference type="AlphaFoldDB" id="A0AA39IXL3"/>
<proteinExistence type="predicted"/>
<protein>
    <submittedName>
        <fullName evidence="2">Uncharacterized protein</fullName>
    </submittedName>
</protein>
<reference evidence="2" key="1">
    <citation type="submission" date="2023-06" db="EMBL/GenBank/DDBJ databases">
        <authorList>
            <consortium name="Lawrence Berkeley National Laboratory"/>
            <person name="Ahrendt S."/>
            <person name="Sahu N."/>
            <person name="Indic B."/>
            <person name="Wong-Bajracharya J."/>
            <person name="Merenyi Z."/>
            <person name="Ke H.-M."/>
            <person name="Monk M."/>
            <person name="Kocsube S."/>
            <person name="Drula E."/>
            <person name="Lipzen A."/>
            <person name="Balint B."/>
            <person name="Henrissat B."/>
            <person name="Andreopoulos B."/>
            <person name="Martin F.M."/>
            <person name="Harder C.B."/>
            <person name="Rigling D."/>
            <person name="Ford K.L."/>
            <person name="Foster G.D."/>
            <person name="Pangilinan J."/>
            <person name="Papanicolaou A."/>
            <person name="Barry K."/>
            <person name="LaButti K."/>
            <person name="Viragh M."/>
            <person name="Koriabine M."/>
            <person name="Yan M."/>
            <person name="Riley R."/>
            <person name="Champramary S."/>
            <person name="Plett K.L."/>
            <person name="Tsai I.J."/>
            <person name="Slot J."/>
            <person name="Sipos G."/>
            <person name="Plett J."/>
            <person name="Nagy L.G."/>
            <person name="Grigoriev I.V."/>
        </authorList>
    </citation>
    <scope>NUCLEOTIDE SEQUENCE</scope>
    <source>
        <strain evidence="2">FPL87.14</strain>
    </source>
</reference>
<keyword evidence="1" id="KW-0812">Transmembrane</keyword>
<evidence type="ECO:0000313" key="3">
    <source>
        <dbReference type="Proteomes" id="UP001175226"/>
    </source>
</evidence>